<dbReference type="Pfam" id="PF12937">
    <property type="entry name" value="F-box-like"/>
    <property type="match status" value="1"/>
</dbReference>
<dbReference type="Gene3D" id="1.20.1280.50">
    <property type="match status" value="1"/>
</dbReference>
<sequence length="107" mass="11411">MAGGGSADGRARGGNPPPHAPDPASLVRAALVCKRWCRIISDPGFHHRYRELHRTPAMLGFLRNHGTVSSFVPTSSFSPPRAASRNFHVIDARHTTAASSSTVCHGS</sequence>
<accession>A0A368PQS0</accession>
<dbReference type="InterPro" id="IPR001810">
    <property type="entry name" value="F-box_dom"/>
</dbReference>
<dbReference type="EMBL" id="CM003528">
    <property type="protein sequence ID" value="RCV08131.1"/>
    <property type="molecule type" value="Genomic_DNA"/>
</dbReference>
<protein>
    <recommendedName>
        <fullName evidence="2">F-box domain-containing protein</fullName>
    </recommendedName>
</protein>
<gene>
    <name evidence="3" type="ORF">SETIT_1G301400v2</name>
</gene>
<feature type="domain" description="F-box" evidence="2">
    <location>
        <begin position="22"/>
        <end position="48"/>
    </location>
</feature>
<feature type="region of interest" description="Disordered" evidence="1">
    <location>
        <begin position="1"/>
        <end position="24"/>
    </location>
</feature>
<dbReference type="PANTHER" id="PTHR32133">
    <property type="entry name" value="OS07G0120400 PROTEIN"/>
    <property type="match status" value="1"/>
</dbReference>
<dbReference type="SUPFAM" id="SSF81383">
    <property type="entry name" value="F-box domain"/>
    <property type="match status" value="1"/>
</dbReference>
<name>A0A368PQS0_SETIT</name>
<evidence type="ECO:0000256" key="1">
    <source>
        <dbReference type="SAM" id="MobiDB-lite"/>
    </source>
</evidence>
<reference evidence="3" key="1">
    <citation type="journal article" date="2012" name="Nat. Biotechnol.">
        <title>Reference genome sequence of the model plant Setaria.</title>
        <authorList>
            <person name="Bennetzen J.L."/>
            <person name="Schmutz J."/>
            <person name="Wang H."/>
            <person name="Percifield R."/>
            <person name="Hawkins J."/>
            <person name="Pontaroli A.C."/>
            <person name="Estep M."/>
            <person name="Feng L."/>
            <person name="Vaughn J.N."/>
            <person name="Grimwood J."/>
            <person name="Jenkins J."/>
            <person name="Barry K."/>
            <person name="Lindquist E."/>
            <person name="Hellsten U."/>
            <person name="Deshpande S."/>
            <person name="Wang X."/>
            <person name="Wu X."/>
            <person name="Mitros T."/>
            <person name="Triplett J."/>
            <person name="Yang X."/>
            <person name="Ye C.Y."/>
            <person name="Mauro-Herrera M."/>
            <person name="Wang L."/>
            <person name="Li P."/>
            <person name="Sharma M."/>
            <person name="Sharma R."/>
            <person name="Ronald P.C."/>
            <person name="Panaud O."/>
            <person name="Kellogg E.A."/>
            <person name="Brutnell T.P."/>
            <person name="Doust A.N."/>
            <person name="Tuskan G.A."/>
            <person name="Rokhsar D."/>
            <person name="Devos K.M."/>
        </authorList>
    </citation>
    <scope>NUCLEOTIDE SEQUENCE [LARGE SCALE GENOMIC DNA]</scope>
    <source>
        <strain evidence="3">Yugu1</strain>
    </source>
</reference>
<dbReference type="OrthoDB" id="687793at2759"/>
<evidence type="ECO:0000313" key="3">
    <source>
        <dbReference type="EMBL" id="RCV08131.1"/>
    </source>
</evidence>
<reference evidence="3" key="2">
    <citation type="submission" date="2015-07" db="EMBL/GenBank/DDBJ databases">
        <authorList>
            <person name="Noorani M."/>
        </authorList>
    </citation>
    <scope>NUCLEOTIDE SEQUENCE</scope>
    <source>
        <strain evidence="3">Yugu1</strain>
    </source>
</reference>
<dbReference type="AlphaFoldDB" id="A0A368PQS0"/>
<proteinExistence type="predicted"/>
<evidence type="ECO:0000259" key="2">
    <source>
        <dbReference type="Pfam" id="PF12937"/>
    </source>
</evidence>
<dbReference type="PANTHER" id="PTHR32133:SF386">
    <property type="entry name" value="F-BOX DOMAIN-CONTAINING PROTEIN"/>
    <property type="match status" value="1"/>
</dbReference>
<organism evidence="3">
    <name type="scientific">Setaria italica</name>
    <name type="common">Foxtail millet</name>
    <name type="synonym">Panicum italicum</name>
    <dbReference type="NCBI Taxonomy" id="4555"/>
    <lineage>
        <taxon>Eukaryota</taxon>
        <taxon>Viridiplantae</taxon>
        <taxon>Streptophyta</taxon>
        <taxon>Embryophyta</taxon>
        <taxon>Tracheophyta</taxon>
        <taxon>Spermatophyta</taxon>
        <taxon>Magnoliopsida</taxon>
        <taxon>Liliopsida</taxon>
        <taxon>Poales</taxon>
        <taxon>Poaceae</taxon>
        <taxon>PACMAD clade</taxon>
        <taxon>Panicoideae</taxon>
        <taxon>Panicodae</taxon>
        <taxon>Paniceae</taxon>
        <taxon>Cenchrinae</taxon>
        <taxon>Setaria</taxon>
    </lineage>
</organism>
<dbReference type="InterPro" id="IPR036047">
    <property type="entry name" value="F-box-like_dom_sf"/>
</dbReference>